<dbReference type="Pfam" id="PF02687">
    <property type="entry name" value="FtsX"/>
    <property type="match status" value="2"/>
</dbReference>
<keyword evidence="4 6" id="KW-1133">Transmembrane helix</keyword>
<feature type="transmembrane region" description="Helical" evidence="6">
    <location>
        <begin position="352"/>
        <end position="378"/>
    </location>
</feature>
<keyword evidence="3 6" id="KW-0812">Transmembrane</keyword>
<feature type="domain" description="ABC3 transporter permease C-terminal" evidence="7">
    <location>
        <begin position="719"/>
        <end position="825"/>
    </location>
</feature>
<proteinExistence type="predicted"/>
<feature type="transmembrane region" description="Helical" evidence="6">
    <location>
        <begin position="715"/>
        <end position="736"/>
    </location>
</feature>
<comment type="subcellular location">
    <subcellularLocation>
        <location evidence="1">Cell membrane</location>
        <topology evidence="1">Multi-pass membrane protein</topology>
    </subcellularLocation>
</comment>
<feature type="transmembrane region" description="Helical" evidence="6">
    <location>
        <begin position="422"/>
        <end position="445"/>
    </location>
</feature>
<evidence type="ECO:0000256" key="3">
    <source>
        <dbReference type="ARBA" id="ARBA00022692"/>
    </source>
</evidence>
<dbReference type="GO" id="GO:0005886">
    <property type="term" value="C:plasma membrane"/>
    <property type="evidence" value="ECO:0007669"/>
    <property type="project" value="UniProtKB-SubCell"/>
</dbReference>
<sequence>MMARLPFVRLLSLAARQLLRDARAGELRVLFFALLVAVAASTAIGYFGARLNGAMLLRATEFLGADLILEGSSPARPEQVREGEQLQLKHAQIVVFSSVIATDAGIQLSSIKAVDDAYPLRGELKSAADVYQTEETGSGPKPGEAWAEARLFPAVNLKIGDDIDVGSKTLKLTRVLTYEPDRAGNFYSLTPRVMINRQDLAATGVVQPGSRVTYREMWSGPPETLAAYRKAIEPGLEPHQEIKDARDGSQQIGGALGKAERYLNMASLVAVLLAGVAVALSASRFAARRFDASALLRCLGLSRGEAMALFSLQLAIIGLLASLSGAMLGWLAQLGLFALLQNLLPTTVPPGGLLPALAGMGTGLVALAGFALPPLAALGRVPPLRVLRRDMLPIPASSWLVYGAALLALGLIMWRLSLDLVLTFALLGGGIVAALILGSLLLLGLKSLRRLLSGASLPWRLGLGQLLRYPLAAAGQSLAFGLILLSMGLIALLRGELLDTWQNQLPKDAPNYFVLNVLPSEKENFAQAMSKLSTHSAPLYPVVPGRLTSINGEPVGNFVTKDSRGENATRRDLSLTWAADMPEGNTLTAGQWWKDLPADAKPDATPGVSIEAKLAQSLQIKLGDRLSFIVGGLNRDAVVTSLRDVNWDTFQPNFFMIFQPGTLADLPTTYLTSFYLPKGQDKQIVELSRAFPAISILGVEALLEQVRSILDQVTLAVQFVLLFVLAAGVAVLFSGLQATLDERIRQGALLRALGAERALLIKSRRIEFGLLGAASGLLAALGCELVSFVLYRYAFSLEWSPHPWLLLLPVIGALLVGGAGVFGTRRALNASPLTVLREG</sequence>
<feature type="transmembrane region" description="Helical" evidence="6">
    <location>
        <begin position="466"/>
        <end position="493"/>
    </location>
</feature>
<dbReference type="PANTHER" id="PTHR30287:SF1">
    <property type="entry name" value="INNER MEMBRANE PROTEIN"/>
    <property type="match status" value="1"/>
</dbReference>
<gene>
    <name evidence="8" type="ORF">ALP40_04744</name>
</gene>
<evidence type="ECO:0000256" key="5">
    <source>
        <dbReference type="ARBA" id="ARBA00023136"/>
    </source>
</evidence>
<evidence type="ECO:0000259" key="7">
    <source>
        <dbReference type="Pfam" id="PF02687"/>
    </source>
</evidence>
<dbReference type="Proteomes" id="UP000273854">
    <property type="component" value="Unassembled WGS sequence"/>
</dbReference>
<feature type="domain" description="ABC3 transporter permease C-terminal" evidence="7">
    <location>
        <begin position="265"/>
        <end position="371"/>
    </location>
</feature>
<organism evidence="8 9">
    <name type="scientific">Pseudomonas viridiflava</name>
    <name type="common">Phytomonas viridiflava</name>
    <dbReference type="NCBI Taxonomy" id="33069"/>
    <lineage>
        <taxon>Bacteria</taxon>
        <taxon>Pseudomonadati</taxon>
        <taxon>Pseudomonadota</taxon>
        <taxon>Gammaproteobacteria</taxon>
        <taxon>Pseudomonadales</taxon>
        <taxon>Pseudomonadaceae</taxon>
        <taxon>Pseudomonas</taxon>
    </lineage>
</organism>
<evidence type="ECO:0000313" key="8">
    <source>
        <dbReference type="EMBL" id="RMT79238.1"/>
    </source>
</evidence>
<dbReference type="PANTHER" id="PTHR30287">
    <property type="entry name" value="MEMBRANE COMPONENT OF PREDICTED ABC SUPERFAMILY METABOLITE UPTAKE TRANSPORTER"/>
    <property type="match status" value="1"/>
</dbReference>
<dbReference type="EMBL" id="RBTP01000056">
    <property type="protein sequence ID" value="RMT79238.1"/>
    <property type="molecule type" value="Genomic_DNA"/>
</dbReference>
<feature type="transmembrane region" description="Helical" evidence="6">
    <location>
        <begin position="768"/>
        <end position="791"/>
    </location>
</feature>
<evidence type="ECO:0000313" key="9">
    <source>
        <dbReference type="Proteomes" id="UP000273854"/>
    </source>
</evidence>
<feature type="transmembrane region" description="Helical" evidence="6">
    <location>
        <begin position="399"/>
        <end position="416"/>
    </location>
</feature>
<keyword evidence="2" id="KW-1003">Cell membrane</keyword>
<keyword evidence="5 6" id="KW-0472">Membrane</keyword>
<protein>
    <submittedName>
        <fullName evidence="8">Permease</fullName>
    </submittedName>
</protein>
<evidence type="ECO:0000256" key="1">
    <source>
        <dbReference type="ARBA" id="ARBA00004651"/>
    </source>
</evidence>
<evidence type="ECO:0000256" key="4">
    <source>
        <dbReference type="ARBA" id="ARBA00022989"/>
    </source>
</evidence>
<evidence type="ECO:0000256" key="6">
    <source>
        <dbReference type="SAM" id="Phobius"/>
    </source>
</evidence>
<accession>A0A3M5P3M0</accession>
<name>A0A3M5P3M0_PSEVI</name>
<feature type="transmembrane region" description="Helical" evidence="6">
    <location>
        <begin position="803"/>
        <end position="823"/>
    </location>
</feature>
<dbReference type="AlphaFoldDB" id="A0A3M5P3M0"/>
<dbReference type="InterPro" id="IPR038766">
    <property type="entry name" value="Membrane_comp_ABC_pdt"/>
</dbReference>
<feature type="transmembrane region" description="Helical" evidence="6">
    <location>
        <begin position="265"/>
        <end position="287"/>
    </location>
</feature>
<feature type="transmembrane region" description="Helical" evidence="6">
    <location>
        <begin position="308"/>
        <end position="332"/>
    </location>
</feature>
<comment type="caution">
    <text evidence="8">The sequence shown here is derived from an EMBL/GenBank/DDBJ whole genome shotgun (WGS) entry which is preliminary data.</text>
</comment>
<reference evidence="8 9" key="1">
    <citation type="submission" date="2018-08" db="EMBL/GenBank/DDBJ databases">
        <title>Recombination of ecologically and evolutionarily significant loci maintains genetic cohesion in the Pseudomonas syringae species complex.</title>
        <authorList>
            <person name="Dillon M."/>
            <person name="Thakur S."/>
            <person name="Almeida R.N.D."/>
            <person name="Weir B.S."/>
            <person name="Guttman D.S."/>
        </authorList>
    </citation>
    <scope>NUCLEOTIDE SEQUENCE [LARGE SCALE GENOMIC DNA]</scope>
    <source>
        <strain evidence="8 9">ICMP 19473</strain>
    </source>
</reference>
<dbReference type="InterPro" id="IPR003838">
    <property type="entry name" value="ABC3_permease_C"/>
</dbReference>
<evidence type="ECO:0000256" key="2">
    <source>
        <dbReference type="ARBA" id="ARBA00022475"/>
    </source>
</evidence>